<proteinExistence type="inferred from homology"/>
<dbReference type="PANTHER" id="PTHR48102:SF7">
    <property type="entry name" value="ATP-DEPENDENT CLP PROTEASE ATP-BINDING SUBUNIT CLPX-LIKE, MITOCHONDRIAL"/>
    <property type="match status" value="1"/>
</dbReference>
<dbReference type="Gene3D" id="3.40.50.300">
    <property type="entry name" value="P-loop containing nucleotide triphosphate hydrolases"/>
    <property type="match status" value="1"/>
</dbReference>
<dbReference type="InterPro" id="IPR038366">
    <property type="entry name" value="Znf_CppX_C4_sf"/>
</dbReference>
<comment type="function">
    <text evidence="6">ATP-dependent specificity component of the Clp protease. It directs the protease to specific substrates. Can perform chaperone functions in the absence of ClpP.</text>
</comment>
<keyword evidence="9" id="KW-0645">Protease</keyword>
<organism evidence="9 10">
    <name type="scientific">Devosia oryzisoli</name>
    <dbReference type="NCBI Taxonomy" id="2774138"/>
    <lineage>
        <taxon>Bacteria</taxon>
        <taxon>Pseudomonadati</taxon>
        <taxon>Pseudomonadota</taxon>
        <taxon>Alphaproteobacteria</taxon>
        <taxon>Hyphomicrobiales</taxon>
        <taxon>Devosiaceae</taxon>
        <taxon>Devosia</taxon>
    </lineage>
</organism>
<evidence type="ECO:0000256" key="3">
    <source>
        <dbReference type="ARBA" id="ARBA00022833"/>
    </source>
</evidence>
<dbReference type="RefSeq" id="WP_191773343.1">
    <property type="nucleotide sequence ID" value="NZ_JACYFU010000001.1"/>
</dbReference>
<dbReference type="GO" id="GO:0051082">
    <property type="term" value="F:unfolded protein binding"/>
    <property type="evidence" value="ECO:0007669"/>
    <property type="project" value="UniProtKB-UniRule"/>
</dbReference>
<evidence type="ECO:0000259" key="8">
    <source>
        <dbReference type="PROSITE" id="PS51902"/>
    </source>
</evidence>
<dbReference type="InterPro" id="IPR019489">
    <property type="entry name" value="Clp_ATPase_C"/>
</dbReference>
<dbReference type="GO" id="GO:0046983">
    <property type="term" value="F:protein dimerization activity"/>
    <property type="evidence" value="ECO:0007669"/>
    <property type="project" value="UniProtKB-UniRule"/>
</dbReference>
<keyword evidence="4 6" id="KW-0067">ATP-binding</keyword>
<accession>A0A927FTL8</accession>
<keyword evidence="1 6" id="KW-0479">Metal-binding</keyword>
<dbReference type="InterPro" id="IPR004487">
    <property type="entry name" value="Clp_protease_ATP-bd_su_ClpX"/>
</dbReference>
<dbReference type="InterPro" id="IPR046425">
    <property type="entry name" value="ClpX_bact"/>
</dbReference>
<dbReference type="GO" id="GO:0009376">
    <property type="term" value="C:HslUV protease complex"/>
    <property type="evidence" value="ECO:0007669"/>
    <property type="project" value="TreeGrafter"/>
</dbReference>
<dbReference type="GO" id="GO:0008270">
    <property type="term" value="F:zinc ion binding"/>
    <property type="evidence" value="ECO:0007669"/>
    <property type="project" value="UniProtKB-UniRule"/>
</dbReference>
<feature type="binding site" evidence="6 7">
    <location>
        <position position="20"/>
    </location>
    <ligand>
        <name>Zn(2+)</name>
        <dbReference type="ChEBI" id="CHEBI:29105"/>
    </ligand>
</feature>
<protein>
    <recommendedName>
        <fullName evidence="6">ATP-dependent Clp protease ATP-binding subunit ClpX</fullName>
    </recommendedName>
</protein>
<dbReference type="InterPro" id="IPR059188">
    <property type="entry name" value="Znf_CLPX-like"/>
</dbReference>
<name>A0A927FTL8_9HYPH</name>
<feature type="binding site" evidence="6">
    <location>
        <begin position="121"/>
        <end position="128"/>
    </location>
    <ligand>
        <name>ATP</name>
        <dbReference type="ChEBI" id="CHEBI:30616"/>
    </ligand>
</feature>
<dbReference type="SMART" id="SM00994">
    <property type="entry name" value="zf-C4_ClpX"/>
    <property type="match status" value="1"/>
</dbReference>
<dbReference type="InterPro" id="IPR003959">
    <property type="entry name" value="ATPase_AAA_core"/>
</dbReference>
<dbReference type="SUPFAM" id="SSF52540">
    <property type="entry name" value="P-loop containing nucleoside triphosphate hydrolases"/>
    <property type="match status" value="1"/>
</dbReference>
<keyword evidence="10" id="KW-1185">Reference proteome</keyword>
<evidence type="ECO:0000256" key="1">
    <source>
        <dbReference type="ARBA" id="ARBA00022723"/>
    </source>
</evidence>
<feature type="binding site" evidence="6 7">
    <location>
        <position position="17"/>
    </location>
    <ligand>
        <name>Zn(2+)</name>
        <dbReference type="ChEBI" id="CHEBI:29105"/>
    </ligand>
</feature>
<dbReference type="AlphaFoldDB" id="A0A927FTL8"/>
<evidence type="ECO:0000313" key="9">
    <source>
        <dbReference type="EMBL" id="MBD8064934.1"/>
    </source>
</evidence>
<dbReference type="CDD" id="cd19497">
    <property type="entry name" value="RecA-like_ClpX"/>
    <property type="match status" value="1"/>
</dbReference>
<dbReference type="GO" id="GO:0051301">
    <property type="term" value="P:cell division"/>
    <property type="evidence" value="ECO:0007669"/>
    <property type="project" value="TreeGrafter"/>
</dbReference>
<reference evidence="9" key="1">
    <citation type="submission" date="2020-09" db="EMBL/GenBank/DDBJ databases">
        <title>Genome seq and assembly of Devosia sp.</title>
        <authorList>
            <person name="Chhetri G."/>
        </authorList>
    </citation>
    <scope>NUCLEOTIDE SEQUENCE</scope>
    <source>
        <strain evidence="9">PTR5</strain>
    </source>
</reference>
<dbReference type="HAMAP" id="MF_00175">
    <property type="entry name" value="ClpX"/>
    <property type="match status" value="1"/>
</dbReference>
<comment type="caution">
    <text evidence="9">The sequence shown here is derived from an EMBL/GenBank/DDBJ whole genome shotgun (WGS) entry which is preliminary data.</text>
</comment>
<dbReference type="NCBIfam" id="TIGR00382">
    <property type="entry name" value="clpX"/>
    <property type="match status" value="1"/>
</dbReference>
<dbReference type="Pfam" id="PF07724">
    <property type="entry name" value="AAA_2"/>
    <property type="match status" value="1"/>
</dbReference>
<dbReference type="SMART" id="SM00382">
    <property type="entry name" value="AAA"/>
    <property type="match status" value="1"/>
</dbReference>
<dbReference type="SMART" id="SM01086">
    <property type="entry name" value="ClpB_D2-small"/>
    <property type="match status" value="1"/>
</dbReference>
<dbReference type="Gene3D" id="1.10.8.60">
    <property type="match status" value="1"/>
</dbReference>
<dbReference type="InterPro" id="IPR027417">
    <property type="entry name" value="P-loop_NTPase"/>
</dbReference>
<dbReference type="GO" id="GO:0051603">
    <property type="term" value="P:proteolysis involved in protein catabolic process"/>
    <property type="evidence" value="ECO:0007669"/>
    <property type="project" value="TreeGrafter"/>
</dbReference>
<evidence type="ECO:0000256" key="5">
    <source>
        <dbReference type="ARBA" id="ARBA00023186"/>
    </source>
</evidence>
<dbReference type="PROSITE" id="PS51902">
    <property type="entry name" value="CLPX_ZB"/>
    <property type="match status" value="1"/>
</dbReference>
<evidence type="ECO:0000256" key="6">
    <source>
        <dbReference type="HAMAP-Rule" id="MF_00175"/>
    </source>
</evidence>
<sequence length="425" mass="46579">MSKETNNGETSKNTLYCSFCGKSQHEVRKLIAGPTVFICDECVELCMDIIREENKTSMVKSSDGVPTPAEICKVLDDYVIGQGRAKRVLSVAVHNHYKRLHHAAKNQDVELSKSNIMLIGPTGSGKTLLAQTLARIIDVPFTMADATTLTEAGYVGEDVENIILKLLQAADYNVEKAQRGIVYIDEVDKISRKSDNPSITRDVSGEGVQQALLKIMEGTVASVPPQGGRKHPQQEFLQVDTTNILFICGGAFAGLERIIAARGEGSGIGFAATVKDPADRRVGEVLAEVEPEDLVKFGLIPEFIGRLPVLATLEDLDVPALIEILTSPKNALVRQYQRLFQMEDVELTFHEDALKAIAEKAIERKTGARGLRSIMEGILLDTMYDLPSLEGVEEVVISEDVVRGKDVRPLYIYAERKKEEAPASA</sequence>
<dbReference type="FunFam" id="3.40.50.300:FF:000005">
    <property type="entry name" value="ATP-dependent Clp protease ATP-binding subunit ClpX"/>
    <property type="match status" value="1"/>
</dbReference>
<dbReference type="InterPro" id="IPR010603">
    <property type="entry name" value="Znf_CppX_C4"/>
</dbReference>
<feature type="binding site" evidence="6 7">
    <location>
        <position position="39"/>
    </location>
    <ligand>
        <name>Zn(2+)</name>
        <dbReference type="ChEBI" id="CHEBI:29105"/>
    </ligand>
</feature>
<keyword evidence="5 6" id="KW-0143">Chaperone</keyword>
<evidence type="ECO:0000256" key="7">
    <source>
        <dbReference type="PROSITE-ProRule" id="PRU01250"/>
    </source>
</evidence>
<evidence type="ECO:0000313" key="10">
    <source>
        <dbReference type="Proteomes" id="UP000654108"/>
    </source>
</evidence>
<dbReference type="Proteomes" id="UP000654108">
    <property type="component" value="Unassembled WGS sequence"/>
</dbReference>
<dbReference type="Pfam" id="PF10431">
    <property type="entry name" value="ClpB_D2-small"/>
    <property type="match status" value="1"/>
</dbReference>
<evidence type="ECO:0000256" key="2">
    <source>
        <dbReference type="ARBA" id="ARBA00022741"/>
    </source>
</evidence>
<dbReference type="InterPro" id="IPR003593">
    <property type="entry name" value="AAA+_ATPase"/>
</dbReference>
<dbReference type="SUPFAM" id="SSF57716">
    <property type="entry name" value="Glucocorticoid receptor-like (DNA-binding domain)"/>
    <property type="match status" value="1"/>
</dbReference>
<dbReference type="FunFam" id="1.10.8.60:FF:000002">
    <property type="entry name" value="ATP-dependent Clp protease ATP-binding subunit ClpX"/>
    <property type="match status" value="1"/>
</dbReference>
<feature type="binding site" evidence="6 7">
    <location>
        <position position="42"/>
    </location>
    <ligand>
        <name>Zn(2+)</name>
        <dbReference type="ChEBI" id="CHEBI:29105"/>
    </ligand>
</feature>
<dbReference type="PANTHER" id="PTHR48102">
    <property type="entry name" value="ATP-DEPENDENT CLP PROTEASE ATP-BINDING SUBUNIT CLPX-LIKE, MITOCHONDRIAL-RELATED"/>
    <property type="match status" value="1"/>
</dbReference>
<comment type="similarity">
    <text evidence="6 7">Belongs to the ClpX chaperone family.</text>
</comment>
<dbReference type="Pfam" id="PF06689">
    <property type="entry name" value="zf-C4_ClpX"/>
    <property type="match status" value="1"/>
</dbReference>
<dbReference type="Gene3D" id="6.20.220.10">
    <property type="entry name" value="ClpX chaperone, C4-type zinc finger domain"/>
    <property type="match status" value="1"/>
</dbReference>
<dbReference type="InterPro" id="IPR050052">
    <property type="entry name" value="ATP-dep_Clp_protease_ClpX"/>
</dbReference>
<feature type="domain" description="ClpX-type ZB" evidence="8">
    <location>
        <begin position="5"/>
        <end position="58"/>
    </location>
</feature>
<dbReference type="NCBIfam" id="NF003745">
    <property type="entry name" value="PRK05342.1"/>
    <property type="match status" value="1"/>
</dbReference>
<dbReference type="GO" id="GO:0140662">
    <property type="term" value="F:ATP-dependent protein folding chaperone"/>
    <property type="evidence" value="ECO:0007669"/>
    <property type="project" value="InterPro"/>
</dbReference>
<dbReference type="GO" id="GO:0008233">
    <property type="term" value="F:peptidase activity"/>
    <property type="evidence" value="ECO:0007669"/>
    <property type="project" value="UniProtKB-KW"/>
</dbReference>
<keyword evidence="3 6" id="KW-0862">Zinc</keyword>
<gene>
    <name evidence="6 9" type="primary">clpX</name>
    <name evidence="9" type="ORF">IC608_05545</name>
</gene>
<keyword evidence="2 6" id="KW-0547">Nucleotide-binding</keyword>
<comment type="subunit">
    <text evidence="6">Component of the ClpX-ClpP complex. Forms a hexameric ring that, in the presence of ATP, binds to fourteen ClpP subunits assembled into a disk-like structure with a central cavity, resembling the structure of eukaryotic proteasomes.</text>
</comment>
<keyword evidence="9" id="KW-0378">Hydrolase</keyword>
<dbReference type="EMBL" id="JACYFU010000001">
    <property type="protein sequence ID" value="MBD8064934.1"/>
    <property type="molecule type" value="Genomic_DNA"/>
</dbReference>
<dbReference type="GO" id="GO:0005524">
    <property type="term" value="F:ATP binding"/>
    <property type="evidence" value="ECO:0007669"/>
    <property type="project" value="UniProtKB-UniRule"/>
</dbReference>
<dbReference type="GO" id="GO:0016887">
    <property type="term" value="F:ATP hydrolysis activity"/>
    <property type="evidence" value="ECO:0007669"/>
    <property type="project" value="InterPro"/>
</dbReference>
<evidence type="ECO:0000256" key="4">
    <source>
        <dbReference type="ARBA" id="ARBA00022840"/>
    </source>
</evidence>